<dbReference type="Gene3D" id="1.20.1070.10">
    <property type="entry name" value="Rhodopsin 7-helix transmembrane proteins"/>
    <property type="match status" value="2"/>
</dbReference>
<dbReference type="GO" id="GO:0005886">
    <property type="term" value="C:plasma membrane"/>
    <property type="evidence" value="ECO:0007669"/>
    <property type="project" value="UniProtKB-SubCell"/>
</dbReference>
<sequence length="355" mass="39273">MEVQNKTILEEKSDDVVYWAMNGYGVTLLDLVIGISTFLLALAIMFLNSLVLDTMVRLKKNFEPADVLVCSLAIADFLSGMLLVYNTAYNLINYQEYLECLLRSGSMLGLLSTSVLHLAFLTVDRYVKIIVPYRYEQLFTINSMVIVSVVVWVVSVTIAFTPAMGWNVDIANATTDLVTAVDPGVANRHARIIAAQEAAPCGKDFRESHTWKYTKTVLILMGLYFICWLPSGTLIILFVNGNLQQYNVVELGVFLAYVGWVGFANSVVNPIVYAFKIRAVRERFRKTFSCLRCCCCRKVAGAQATVFSIDSAAIDINSRLTWVQSKLPESVGGCGGSCGVKLLRVRSSRPSDAST</sequence>
<feature type="transmembrane region" description="Helical" evidence="7">
    <location>
        <begin position="217"/>
        <end position="239"/>
    </location>
</feature>
<feature type="domain" description="G-protein coupled receptors family 1 profile" evidence="8">
    <location>
        <begin position="47"/>
        <end position="273"/>
    </location>
</feature>
<evidence type="ECO:0000256" key="1">
    <source>
        <dbReference type="ARBA" id="ARBA00004651"/>
    </source>
</evidence>
<dbReference type="PRINTS" id="PR00237">
    <property type="entry name" value="GPCRRHODOPSN"/>
</dbReference>
<evidence type="ECO:0000256" key="7">
    <source>
        <dbReference type="SAM" id="Phobius"/>
    </source>
</evidence>
<comment type="subcellular location">
    <subcellularLocation>
        <location evidence="1">Cell membrane</location>
        <topology evidence="1">Multi-pass membrane protein</topology>
    </subcellularLocation>
</comment>
<reference evidence="9 10" key="1">
    <citation type="journal article" date="2021" name="Elife">
        <title>Chloroplast acquisition without the gene transfer in kleptoplastic sea slugs, Plakobranchus ocellatus.</title>
        <authorList>
            <person name="Maeda T."/>
            <person name="Takahashi S."/>
            <person name="Yoshida T."/>
            <person name="Shimamura S."/>
            <person name="Takaki Y."/>
            <person name="Nagai Y."/>
            <person name="Toyoda A."/>
            <person name="Suzuki Y."/>
            <person name="Arimoto A."/>
            <person name="Ishii H."/>
            <person name="Satoh N."/>
            <person name="Nishiyama T."/>
            <person name="Hasebe M."/>
            <person name="Maruyama T."/>
            <person name="Minagawa J."/>
            <person name="Obokata J."/>
            <person name="Shigenobu S."/>
        </authorList>
    </citation>
    <scope>NUCLEOTIDE SEQUENCE [LARGE SCALE GENOMIC DNA]</scope>
</reference>
<keyword evidence="4 7" id="KW-1133">Transmembrane helix</keyword>
<dbReference type="PROSITE" id="PS00237">
    <property type="entry name" value="G_PROTEIN_RECEP_F1_1"/>
    <property type="match status" value="1"/>
</dbReference>
<dbReference type="Pfam" id="PF00001">
    <property type="entry name" value="7tm_1"/>
    <property type="match status" value="2"/>
</dbReference>
<keyword evidence="6" id="KW-0297">G-protein coupled receptor</keyword>
<keyword evidence="5 7" id="KW-0472">Membrane</keyword>
<protein>
    <submittedName>
        <fullName evidence="9">G-protein coupled receptor 12-like</fullName>
    </submittedName>
</protein>
<comment type="similarity">
    <text evidence="6">Belongs to the G-protein coupled receptor 1 family.</text>
</comment>
<feature type="transmembrane region" description="Helical" evidence="7">
    <location>
        <begin position="31"/>
        <end position="52"/>
    </location>
</feature>
<dbReference type="AlphaFoldDB" id="A0AAV4DRB1"/>
<gene>
    <name evidence="9" type="ORF">PoB_007291600</name>
</gene>
<evidence type="ECO:0000259" key="8">
    <source>
        <dbReference type="PROSITE" id="PS50262"/>
    </source>
</evidence>
<keyword evidence="2" id="KW-1003">Cell membrane</keyword>
<evidence type="ECO:0000256" key="6">
    <source>
        <dbReference type="RuleBase" id="RU000688"/>
    </source>
</evidence>
<evidence type="ECO:0000256" key="3">
    <source>
        <dbReference type="ARBA" id="ARBA00022692"/>
    </source>
</evidence>
<evidence type="ECO:0000313" key="10">
    <source>
        <dbReference type="Proteomes" id="UP000735302"/>
    </source>
</evidence>
<evidence type="ECO:0000256" key="4">
    <source>
        <dbReference type="ARBA" id="ARBA00022989"/>
    </source>
</evidence>
<feature type="transmembrane region" description="Helical" evidence="7">
    <location>
        <begin position="139"/>
        <end position="160"/>
    </location>
</feature>
<keyword evidence="6 9" id="KW-0675">Receptor</keyword>
<organism evidence="9 10">
    <name type="scientific">Plakobranchus ocellatus</name>
    <dbReference type="NCBI Taxonomy" id="259542"/>
    <lineage>
        <taxon>Eukaryota</taxon>
        <taxon>Metazoa</taxon>
        <taxon>Spiralia</taxon>
        <taxon>Lophotrochozoa</taxon>
        <taxon>Mollusca</taxon>
        <taxon>Gastropoda</taxon>
        <taxon>Heterobranchia</taxon>
        <taxon>Euthyneura</taxon>
        <taxon>Panpulmonata</taxon>
        <taxon>Sacoglossa</taxon>
        <taxon>Placobranchoidea</taxon>
        <taxon>Plakobranchidae</taxon>
        <taxon>Plakobranchus</taxon>
    </lineage>
</organism>
<evidence type="ECO:0000313" key="9">
    <source>
        <dbReference type="EMBL" id="GFO46411.1"/>
    </source>
</evidence>
<feature type="transmembrane region" description="Helical" evidence="7">
    <location>
        <begin position="64"/>
        <end position="85"/>
    </location>
</feature>
<dbReference type="SUPFAM" id="SSF81321">
    <property type="entry name" value="Family A G protein-coupled receptor-like"/>
    <property type="match status" value="1"/>
</dbReference>
<dbReference type="PROSITE" id="PS50262">
    <property type="entry name" value="G_PROTEIN_RECEP_F1_2"/>
    <property type="match status" value="1"/>
</dbReference>
<comment type="caution">
    <text evidence="9">The sequence shown here is derived from an EMBL/GenBank/DDBJ whole genome shotgun (WGS) entry which is preliminary data.</text>
</comment>
<keyword evidence="6" id="KW-0807">Transducer</keyword>
<dbReference type="GO" id="GO:0004930">
    <property type="term" value="F:G protein-coupled receptor activity"/>
    <property type="evidence" value="ECO:0007669"/>
    <property type="project" value="UniProtKB-KW"/>
</dbReference>
<feature type="transmembrane region" description="Helical" evidence="7">
    <location>
        <begin position="105"/>
        <end position="127"/>
    </location>
</feature>
<feature type="transmembrane region" description="Helical" evidence="7">
    <location>
        <begin position="251"/>
        <end position="275"/>
    </location>
</feature>
<dbReference type="Proteomes" id="UP000735302">
    <property type="component" value="Unassembled WGS sequence"/>
</dbReference>
<keyword evidence="10" id="KW-1185">Reference proteome</keyword>
<dbReference type="PANTHER" id="PTHR22750">
    <property type="entry name" value="G-PROTEIN COUPLED RECEPTOR"/>
    <property type="match status" value="1"/>
</dbReference>
<dbReference type="InterPro" id="IPR000276">
    <property type="entry name" value="GPCR_Rhodpsn"/>
</dbReference>
<keyword evidence="3 6" id="KW-0812">Transmembrane</keyword>
<accession>A0AAV4DRB1</accession>
<proteinExistence type="inferred from homology"/>
<dbReference type="InterPro" id="IPR017452">
    <property type="entry name" value="GPCR_Rhodpsn_7TM"/>
</dbReference>
<name>A0AAV4DRB1_9GAST</name>
<evidence type="ECO:0000256" key="5">
    <source>
        <dbReference type="ARBA" id="ARBA00023136"/>
    </source>
</evidence>
<evidence type="ECO:0000256" key="2">
    <source>
        <dbReference type="ARBA" id="ARBA00022475"/>
    </source>
</evidence>
<dbReference type="EMBL" id="BLXT01008183">
    <property type="protein sequence ID" value="GFO46411.1"/>
    <property type="molecule type" value="Genomic_DNA"/>
</dbReference>
<dbReference type="CDD" id="cd00637">
    <property type="entry name" value="7tm_classA_rhodopsin-like"/>
    <property type="match status" value="1"/>
</dbReference>